<comment type="similarity">
    <text evidence="1 2">Belongs to the small heat shock protein (HSP20) family.</text>
</comment>
<dbReference type="Gene3D" id="2.60.40.790">
    <property type="match status" value="1"/>
</dbReference>
<dbReference type="InterPro" id="IPR002068">
    <property type="entry name" value="A-crystallin/Hsp20_dom"/>
</dbReference>
<dbReference type="CDD" id="cd06464">
    <property type="entry name" value="ACD_sHsps-like"/>
    <property type="match status" value="1"/>
</dbReference>
<dbReference type="Proteomes" id="UP000178121">
    <property type="component" value="Unassembled WGS sequence"/>
</dbReference>
<evidence type="ECO:0000259" key="3">
    <source>
        <dbReference type="PROSITE" id="PS01031"/>
    </source>
</evidence>
<accession>A0A1G2MBC1</accession>
<dbReference type="Pfam" id="PF00011">
    <property type="entry name" value="HSP20"/>
    <property type="match status" value="1"/>
</dbReference>
<dbReference type="InterPro" id="IPR007052">
    <property type="entry name" value="CS_dom"/>
</dbReference>
<dbReference type="InterPro" id="IPR031107">
    <property type="entry name" value="Small_HSP"/>
</dbReference>
<sequence>MKDKRSFFERLTGAINPQEVDTEDNFVEERHLSIKGAPKRRMPSPIEESVPEEGELTVDVYQTPDDIIIKTIVAGVRPEELDISITRDMITIRGGRQESSEVNQGDYFHKELYWGTFSRTILLPQEIDVDASEASEKHGLLTLKLPKLDKSRQTKLKVRSS</sequence>
<reference evidence="5 6" key="1">
    <citation type="journal article" date="2016" name="Nat. Commun.">
        <title>Thousands of microbial genomes shed light on interconnected biogeochemical processes in an aquifer system.</title>
        <authorList>
            <person name="Anantharaman K."/>
            <person name="Brown C.T."/>
            <person name="Hug L.A."/>
            <person name="Sharon I."/>
            <person name="Castelle C.J."/>
            <person name="Probst A.J."/>
            <person name="Thomas B.C."/>
            <person name="Singh A."/>
            <person name="Wilkins M.J."/>
            <person name="Karaoz U."/>
            <person name="Brodie E.L."/>
            <person name="Williams K.H."/>
            <person name="Hubbard S.S."/>
            <person name="Banfield J.F."/>
        </authorList>
    </citation>
    <scope>NUCLEOTIDE SEQUENCE [LARGE SCALE GENOMIC DNA]</scope>
</reference>
<name>A0A1G2MBC1_9BACT</name>
<proteinExistence type="inferred from homology"/>
<comment type="caution">
    <text evidence="5">The sequence shown here is derived from an EMBL/GenBank/DDBJ whole genome shotgun (WGS) entry which is preliminary data.</text>
</comment>
<protein>
    <submittedName>
        <fullName evidence="5">Uncharacterized protein</fullName>
    </submittedName>
</protein>
<dbReference type="PROSITE" id="PS01031">
    <property type="entry name" value="SHSP"/>
    <property type="match status" value="1"/>
</dbReference>
<organism evidence="5 6">
    <name type="scientific">Candidatus Taylorbacteria bacterium RIFCSPHIGHO2_01_FULL_51_15</name>
    <dbReference type="NCBI Taxonomy" id="1802304"/>
    <lineage>
        <taxon>Bacteria</taxon>
        <taxon>Candidatus Tayloriibacteriota</taxon>
    </lineage>
</organism>
<evidence type="ECO:0000313" key="5">
    <source>
        <dbReference type="EMBL" id="OHA21196.1"/>
    </source>
</evidence>
<evidence type="ECO:0000256" key="1">
    <source>
        <dbReference type="PROSITE-ProRule" id="PRU00285"/>
    </source>
</evidence>
<dbReference type="EMBL" id="MHRI01000012">
    <property type="protein sequence ID" value="OHA21196.1"/>
    <property type="molecule type" value="Genomic_DNA"/>
</dbReference>
<dbReference type="PROSITE" id="PS51203">
    <property type="entry name" value="CS"/>
    <property type="match status" value="1"/>
</dbReference>
<feature type="domain" description="CS" evidence="4">
    <location>
        <begin position="53"/>
        <end position="157"/>
    </location>
</feature>
<gene>
    <name evidence="5" type="ORF">A2849_01610</name>
</gene>
<dbReference type="InterPro" id="IPR008978">
    <property type="entry name" value="HSP20-like_chaperone"/>
</dbReference>
<dbReference type="AlphaFoldDB" id="A0A1G2MBC1"/>
<feature type="domain" description="SHSP" evidence="3">
    <location>
        <begin position="49"/>
        <end position="161"/>
    </location>
</feature>
<dbReference type="PANTHER" id="PTHR11527">
    <property type="entry name" value="HEAT-SHOCK PROTEIN 20 FAMILY MEMBER"/>
    <property type="match status" value="1"/>
</dbReference>
<dbReference type="SUPFAM" id="SSF49764">
    <property type="entry name" value="HSP20-like chaperones"/>
    <property type="match status" value="1"/>
</dbReference>
<evidence type="ECO:0000256" key="2">
    <source>
        <dbReference type="RuleBase" id="RU003616"/>
    </source>
</evidence>
<evidence type="ECO:0000259" key="4">
    <source>
        <dbReference type="PROSITE" id="PS51203"/>
    </source>
</evidence>
<evidence type="ECO:0000313" key="6">
    <source>
        <dbReference type="Proteomes" id="UP000178121"/>
    </source>
</evidence>